<dbReference type="Pfam" id="PF05368">
    <property type="entry name" value="NmrA"/>
    <property type="match status" value="1"/>
</dbReference>
<protein>
    <submittedName>
        <fullName evidence="4">Leucoanthocyanidin reductase 1</fullName>
        <ecNumber evidence="4">1.17.1.3</ecNumber>
    </submittedName>
</protein>
<proteinExistence type="evidence at transcript level"/>
<accession>X2CXM7</accession>
<evidence type="ECO:0000256" key="1">
    <source>
        <dbReference type="ARBA" id="ARBA00022857"/>
    </source>
</evidence>
<dbReference type="AlphaFoldDB" id="X2CXM7"/>
<gene>
    <name evidence="4" type="primary">LAR1</name>
</gene>
<dbReference type="InterPro" id="IPR045312">
    <property type="entry name" value="PCBER-like"/>
</dbReference>
<evidence type="ECO:0000313" key="4">
    <source>
        <dbReference type="EMBL" id="AHB89627.1"/>
    </source>
</evidence>
<dbReference type="EMBL" id="KC589001">
    <property type="protein sequence ID" value="AHB89627.1"/>
    <property type="molecule type" value="mRNA"/>
</dbReference>
<dbReference type="InterPro" id="IPR050608">
    <property type="entry name" value="NmrA-type/Isoflavone_red_sf"/>
</dbReference>
<dbReference type="Gene3D" id="3.40.50.720">
    <property type="entry name" value="NAD(P)-binding Rossmann-like Domain"/>
    <property type="match status" value="1"/>
</dbReference>
<name>X2CXM7_PICAB</name>
<evidence type="ECO:0000256" key="2">
    <source>
        <dbReference type="ARBA" id="ARBA00023002"/>
    </source>
</evidence>
<dbReference type="GO" id="GO:0033788">
    <property type="term" value="F:leucoanthocyanidin reductase activity"/>
    <property type="evidence" value="ECO:0007669"/>
    <property type="project" value="UniProtKB-EC"/>
</dbReference>
<dbReference type="CDD" id="cd05259">
    <property type="entry name" value="PCBER_SDR_a"/>
    <property type="match status" value="1"/>
</dbReference>
<dbReference type="EC" id="1.17.1.3" evidence="4"/>
<evidence type="ECO:0000259" key="3">
    <source>
        <dbReference type="Pfam" id="PF05368"/>
    </source>
</evidence>
<keyword evidence="1" id="KW-0521">NADP</keyword>
<dbReference type="PANTHER" id="PTHR43349:SF89">
    <property type="entry name" value="LEUCANTHOCYANIDIN REDUCTASE"/>
    <property type="match status" value="1"/>
</dbReference>
<dbReference type="Gene3D" id="3.90.25.10">
    <property type="entry name" value="UDP-galactose 4-epimerase, domain 1"/>
    <property type="match status" value="1"/>
</dbReference>
<organism evidence="4">
    <name type="scientific">Picea abies</name>
    <name type="common">Norway spruce</name>
    <name type="synonym">Picea excelsa</name>
    <dbReference type="NCBI Taxonomy" id="3329"/>
    <lineage>
        <taxon>Eukaryota</taxon>
        <taxon>Viridiplantae</taxon>
        <taxon>Streptophyta</taxon>
        <taxon>Embryophyta</taxon>
        <taxon>Tracheophyta</taxon>
        <taxon>Spermatophyta</taxon>
        <taxon>Pinopsida</taxon>
        <taxon>Pinidae</taxon>
        <taxon>Conifers I</taxon>
        <taxon>Pinales</taxon>
        <taxon>Pinaceae</taxon>
        <taxon>Picea</taxon>
    </lineage>
</organism>
<keyword evidence="2 4" id="KW-0560">Oxidoreductase</keyword>
<sequence>MAACGTEVAHPVLYVAADMVENNTSIVATSMAAANCDMKIHPLPNSSATSRILVIGATGYIGRFVAQAAVAAGHPTYALVRPTTASDPAKAQRVQELKDSGVQILYGCLSDHNSLVNTMKGIDVVISTVGGSETLEQLKIVDAIKEVGTIKRFLPSEFGHDIDKADPVEPGLTFYNERRKIRRAVEAANIPFTYICCNSIAGWPYFYHTHPSELPPPTEQFEIYGDGNVKAYFVTGADIGKYTIKTVDDIRTLNKAVHFRPPKNFLTLNELAAIWETKIGKTLPKVCISEQDLLGMAKANYIPESIVASLTHDVFINGCQYKFEIDGHHDVEACELYYRESYTTVHDFFDGYLGTLNVGISH</sequence>
<feature type="domain" description="NmrA-like" evidence="3">
    <location>
        <begin position="49"/>
        <end position="349"/>
    </location>
</feature>
<dbReference type="InterPro" id="IPR036291">
    <property type="entry name" value="NAD(P)-bd_dom_sf"/>
</dbReference>
<dbReference type="InterPro" id="IPR008030">
    <property type="entry name" value="NmrA-like"/>
</dbReference>
<dbReference type="SUPFAM" id="SSF51735">
    <property type="entry name" value="NAD(P)-binding Rossmann-fold domains"/>
    <property type="match status" value="1"/>
</dbReference>
<dbReference type="PANTHER" id="PTHR43349">
    <property type="entry name" value="PINORESINOL REDUCTASE-RELATED"/>
    <property type="match status" value="1"/>
</dbReference>
<reference evidence="4" key="1">
    <citation type="journal article" date="2014" name="Plant Physiol.">
        <title>Flavan-3-ols in Norway Spruce: Biosynthesis, Accumulation, and Function in Response to Attack by the Bark Beetle-Associated Fungus Ceratocystis polonica.</title>
        <authorList>
            <person name="Hammerbacher A."/>
            <person name="Paetz C."/>
            <person name="Wright L.P."/>
            <person name="Fischer T.C."/>
            <person name="Bohlmann J."/>
            <person name="Davis A.J."/>
            <person name="Fenning T.M."/>
            <person name="Gershenzon J."/>
            <person name="Schmidt A."/>
        </authorList>
    </citation>
    <scope>NUCLEOTIDE SEQUENCE</scope>
</reference>